<dbReference type="Proteomes" id="UP000325945">
    <property type="component" value="Unassembled WGS sequence"/>
</dbReference>
<accession>A0A5N6XHK8</accession>
<name>A0A5N6XHK8_9EURO</name>
<sequence length="121" mass="13917">MTTIACLVLSTGKELLRHRVRYRENFPLTLSAEPPAIDVRWNHDENGHPKDAKTRQRFADRKLYIAIVRQLEQERGITEGYGLSPVLQDSQRQHLASAMRLYQSGKPGWYAKVLQEISKDG</sequence>
<keyword evidence="2" id="KW-1185">Reference proteome</keyword>
<dbReference type="EMBL" id="ML741764">
    <property type="protein sequence ID" value="KAE8332725.1"/>
    <property type="molecule type" value="Genomic_DNA"/>
</dbReference>
<reference evidence="2" key="1">
    <citation type="submission" date="2019-04" db="EMBL/GenBank/DDBJ databases">
        <title>Friends and foes A comparative genomics studyof 23 Aspergillus species from section Flavi.</title>
        <authorList>
            <consortium name="DOE Joint Genome Institute"/>
            <person name="Kjaerbolling I."/>
            <person name="Vesth T."/>
            <person name="Frisvad J.C."/>
            <person name="Nybo J.L."/>
            <person name="Theobald S."/>
            <person name="Kildgaard S."/>
            <person name="Isbrandt T."/>
            <person name="Kuo A."/>
            <person name="Sato A."/>
            <person name="Lyhne E.K."/>
            <person name="Kogle M.E."/>
            <person name="Wiebenga A."/>
            <person name="Kun R.S."/>
            <person name="Lubbers R.J."/>
            <person name="Makela M.R."/>
            <person name="Barry K."/>
            <person name="Chovatia M."/>
            <person name="Clum A."/>
            <person name="Daum C."/>
            <person name="Haridas S."/>
            <person name="He G."/>
            <person name="LaButti K."/>
            <person name="Lipzen A."/>
            <person name="Mondo S."/>
            <person name="Riley R."/>
            <person name="Salamov A."/>
            <person name="Simmons B.A."/>
            <person name="Magnuson J.K."/>
            <person name="Henrissat B."/>
            <person name="Mortensen U.H."/>
            <person name="Larsen T.O."/>
            <person name="Devries R.P."/>
            <person name="Grigoriev I.V."/>
            <person name="Machida M."/>
            <person name="Baker S.E."/>
            <person name="Andersen M.R."/>
        </authorList>
    </citation>
    <scope>NUCLEOTIDE SEQUENCE [LARGE SCALE GENOMIC DNA]</scope>
    <source>
        <strain evidence="2">CBS 130017</strain>
    </source>
</reference>
<gene>
    <name evidence="1" type="ORF">BDV39DRAFT_166717</name>
</gene>
<protein>
    <submittedName>
        <fullName evidence="1">Uncharacterized protein</fullName>
    </submittedName>
</protein>
<evidence type="ECO:0000313" key="2">
    <source>
        <dbReference type="Proteomes" id="UP000325945"/>
    </source>
</evidence>
<organism evidence="1 2">
    <name type="scientific">Aspergillus sergii</name>
    <dbReference type="NCBI Taxonomy" id="1034303"/>
    <lineage>
        <taxon>Eukaryota</taxon>
        <taxon>Fungi</taxon>
        <taxon>Dikarya</taxon>
        <taxon>Ascomycota</taxon>
        <taxon>Pezizomycotina</taxon>
        <taxon>Eurotiomycetes</taxon>
        <taxon>Eurotiomycetidae</taxon>
        <taxon>Eurotiales</taxon>
        <taxon>Aspergillaceae</taxon>
        <taxon>Aspergillus</taxon>
        <taxon>Aspergillus subgen. Circumdati</taxon>
    </lineage>
</organism>
<evidence type="ECO:0000313" key="1">
    <source>
        <dbReference type="EMBL" id="KAE8332725.1"/>
    </source>
</evidence>
<proteinExistence type="predicted"/>
<dbReference type="AlphaFoldDB" id="A0A5N6XHK8"/>